<dbReference type="RefSeq" id="WP_173576311.1">
    <property type="nucleotide sequence ID" value="NZ_WOSW01000004.1"/>
</dbReference>
<evidence type="ECO:0000259" key="1">
    <source>
        <dbReference type="SMART" id="SM00827"/>
    </source>
</evidence>
<dbReference type="PANTHER" id="PTHR42681:SF6">
    <property type="entry name" value="BLL0263 PROTEIN"/>
    <property type="match status" value="1"/>
</dbReference>
<dbReference type="PANTHER" id="PTHR42681">
    <property type="entry name" value="MALONYL-COA-ACYL CARRIER PROTEIN TRANSACYLASE, MITOCHONDRIAL"/>
    <property type="match status" value="1"/>
</dbReference>
<dbReference type="InterPro" id="IPR014043">
    <property type="entry name" value="Acyl_transferase_dom"/>
</dbReference>
<dbReference type="InterPro" id="IPR001227">
    <property type="entry name" value="Ac_transferase_dom_sf"/>
</dbReference>
<reference evidence="2 3" key="1">
    <citation type="journal article" date="2020" name="Int. J. Syst. Evol. Microbiol.">
        <title>Novel acetic acid bacteria from cider fermentations: Acetobacter conturbans sp. nov. and Acetobacter fallax sp. nov.</title>
        <authorList>
            <person name="Sombolestani A.S."/>
            <person name="Cleenwerck I."/>
            <person name="Cnockaert M."/>
            <person name="Borremans W."/>
            <person name="Wieme A.D."/>
            <person name="De Vuyst L."/>
            <person name="Vandamme P."/>
        </authorList>
    </citation>
    <scope>NUCLEOTIDE SEQUENCE [LARGE SCALE GENOMIC DNA]</scope>
    <source>
        <strain evidence="2 3">LMG 1637</strain>
    </source>
</reference>
<organism evidence="2 3">
    <name type="scientific">Acetobacter fallax</name>
    <dbReference type="NCBI Taxonomy" id="1737473"/>
    <lineage>
        <taxon>Bacteria</taxon>
        <taxon>Pseudomonadati</taxon>
        <taxon>Pseudomonadota</taxon>
        <taxon>Alphaproteobacteria</taxon>
        <taxon>Acetobacterales</taxon>
        <taxon>Acetobacteraceae</taxon>
        <taxon>Acetobacter</taxon>
    </lineage>
</organism>
<protein>
    <recommendedName>
        <fullName evidence="1">Malonyl-CoA:ACP transacylase (MAT) domain-containing protein</fullName>
    </recommendedName>
</protein>
<dbReference type="InterPro" id="IPR050858">
    <property type="entry name" value="Mal-CoA-ACP_Trans/PKS_FabD"/>
</dbReference>
<comment type="caution">
    <text evidence="2">The sequence shown here is derived from an EMBL/GenBank/DDBJ whole genome shotgun (WGS) entry which is preliminary data.</text>
</comment>
<dbReference type="SUPFAM" id="SSF55048">
    <property type="entry name" value="Probable ACP-binding domain of malonyl-CoA ACP transacylase"/>
    <property type="match status" value="1"/>
</dbReference>
<feature type="domain" description="Malonyl-CoA:ACP transacylase (MAT)" evidence="1">
    <location>
        <begin position="3"/>
        <end position="186"/>
    </location>
</feature>
<dbReference type="Proteomes" id="UP000615326">
    <property type="component" value="Unassembled WGS sequence"/>
</dbReference>
<gene>
    <name evidence="2" type="ORF">GOB84_03855</name>
</gene>
<dbReference type="Gene3D" id="3.40.366.10">
    <property type="entry name" value="Malonyl-Coenzyme A Acyl Carrier Protein, domain 2"/>
    <property type="match status" value="1"/>
</dbReference>
<name>A0ABX0K5Q3_9PROT</name>
<evidence type="ECO:0000313" key="2">
    <source>
        <dbReference type="EMBL" id="NHO31704.1"/>
    </source>
</evidence>
<keyword evidence="3" id="KW-1185">Reference proteome</keyword>
<dbReference type="InterPro" id="IPR016035">
    <property type="entry name" value="Acyl_Trfase/lysoPLipase"/>
</dbReference>
<dbReference type="EMBL" id="WOSW01000004">
    <property type="protein sequence ID" value="NHO31704.1"/>
    <property type="molecule type" value="Genomic_DNA"/>
</dbReference>
<dbReference type="SUPFAM" id="SSF52151">
    <property type="entry name" value="FabD/lysophospholipase-like"/>
    <property type="match status" value="1"/>
</dbReference>
<proteinExistence type="predicted"/>
<accession>A0ABX0K5Q3</accession>
<dbReference type="SMART" id="SM00827">
    <property type="entry name" value="PKS_AT"/>
    <property type="match status" value="1"/>
</dbReference>
<evidence type="ECO:0000313" key="3">
    <source>
        <dbReference type="Proteomes" id="UP000615326"/>
    </source>
</evidence>
<sequence>MDQASPKNAGLAGIAGLPDDRLQSILKETGTFVAIVNAPDNVVIGGLAAQLDLAVAHALQLGASTAKRLHVAVPSHTPLLQSAVDPLLHALHTLQPEQPSPEVRLLSGLDGEPVLRIDDGCMRLARQVSTTVNWQACLQGCREADVSRIIETGPGTALTRMARNTLPDIPCHATEDFHSVDGLSHWIAQSS</sequence>
<dbReference type="InterPro" id="IPR016036">
    <property type="entry name" value="Malonyl_transacylase_ACP-bd"/>
</dbReference>